<evidence type="ECO:0000313" key="1">
    <source>
        <dbReference type="EMBL" id="GBG23190.1"/>
    </source>
</evidence>
<organism evidence="1 2">
    <name type="scientific">Nostoc commune NIES-4072</name>
    <dbReference type="NCBI Taxonomy" id="2005467"/>
    <lineage>
        <taxon>Bacteria</taxon>
        <taxon>Bacillati</taxon>
        <taxon>Cyanobacteriota</taxon>
        <taxon>Cyanophyceae</taxon>
        <taxon>Nostocales</taxon>
        <taxon>Nostocaceae</taxon>
        <taxon>Nostoc</taxon>
    </lineage>
</organism>
<evidence type="ECO:0000313" key="2">
    <source>
        <dbReference type="Proteomes" id="UP000245124"/>
    </source>
</evidence>
<keyword evidence="2" id="KW-1185">Reference proteome</keyword>
<dbReference type="EMBL" id="BDUD01000002">
    <property type="protein sequence ID" value="GBG23190.1"/>
    <property type="molecule type" value="Genomic_DNA"/>
</dbReference>
<proteinExistence type="predicted"/>
<dbReference type="AlphaFoldDB" id="A0A2R5FWV1"/>
<sequence>MLIIFGVDHAQRFAWSGLTNGSARNSPLLRIPSIIRGRQSAILILKTKEDKILFFT</sequence>
<gene>
    <name evidence="1" type="ORF">NIES4072_69020</name>
</gene>
<dbReference type="Proteomes" id="UP000245124">
    <property type="component" value="Unassembled WGS sequence"/>
</dbReference>
<protein>
    <submittedName>
        <fullName evidence="1">Uncharacterized protein</fullName>
    </submittedName>
</protein>
<comment type="caution">
    <text evidence="1">The sequence shown here is derived from an EMBL/GenBank/DDBJ whole genome shotgun (WGS) entry which is preliminary data.</text>
</comment>
<accession>A0A2R5FWV1</accession>
<name>A0A2R5FWV1_NOSCO</name>
<reference evidence="1 2" key="1">
    <citation type="submission" date="2017-06" db="EMBL/GenBank/DDBJ databases">
        <title>Genome sequencing of cyanobaciteial culture collection at National Institute for Environmental Studies (NIES).</title>
        <authorList>
            <person name="Hirose Y."/>
            <person name="Shimura Y."/>
            <person name="Fujisawa T."/>
            <person name="Nakamura Y."/>
            <person name="Kawachi M."/>
        </authorList>
    </citation>
    <scope>NUCLEOTIDE SEQUENCE [LARGE SCALE GENOMIC DNA]</scope>
    <source>
        <strain evidence="1 2">NIES-4072</strain>
    </source>
</reference>